<dbReference type="GO" id="GO:0015159">
    <property type="term" value="F:polysaccharide transmembrane transporter activity"/>
    <property type="evidence" value="ECO:0007669"/>
    <property type="project" value="InterPro"/>
</dbReference>
<dbReference type="RefSeq" id="WP_168836640.1">
    <property type="nucleotide sequence ID" value="NZ_JABAIK010000010.1"/>
</dbReference>
<evidence type="ECO:0000256" key="11">
    <source>
        <dbReference type="ARBA" id="ARBA00023136"/>
    </source>
</evidence>
<dbReference type="InterPro" id="IPR003715">
    <property type="entry name" value="Poly_export_N"/>
</dbReference>
<dbReference type="InterPro" id="IPR049712">
    <property type="entry name" value="Poly_export"/>
</dbReference>
<dbReference type="PANTHER" id="PTHR33619:SF3">
    <property type="entry name" value="POLYSACCHARIDE EXPORT PROTEIN GFCE-RELATED"/>
    <property type="match status" value="1"/>
</dbReference>
<dbReference type="PANTHER" id="PTHR33619">
    <property type="entry name" value="POLYSACCHARIDE EXPORT PROTEIN GFCE-RELATED"/>
    <property type="match status" value="1"/>
</dbReference>
<accession>A0A7X8TRN5</accession>
<evidence type="ECO:0000313" key="20">
    <source>
        <dbReference type="Proteomes" id="UP000535589"/>
    </source>
</evidence>
<evidence type="ECO:0000256" key="2">
    <source>
        <dbReference type="ARBA" id="ARBA00009450"/>
    </source>
</evidence>
<dbReference type="Pfam" id="PF02563">
    <property type="entry name" value="Poly_export"/>
    <property type="match status" value="1"/>
</dbReference>
<protein>
    <submittedName>
        <fullName evidence="19">Polysaccharide export protein</fullName>
    </submittedName>
</protein>
<dbReference type="Gene3D" id="3.10.560.10">
    <property type="entry name" value="Outer membrane lipoprotein wza domain like"/>
    <property type="match status" value="2"/>
</dbReference>
<dbReference type="NCBIfam" id="NF011658">
    <property type="entry name" value="PRK15078.1"/>
    <property type="match status" value="1"/>
</dbReference>
<evidence type="ECO:0000259" key="16">
    <source>
        <dbReference type="Pfam" id="PF02563"/>
    </source>
</evidence>
<evidence type="ECO:0000256" key="12">
    <source>
        <dbReference type="ARBA" id="ARBA00023139"/>
    </source>
</evidence>
<dbReference type="InterPro" id="IPR054765">
    <property type="entry name" value="SLBB_dom"/>
</dbReference>
<feature type="domain" description="Polysaccharide export protein N-terminal" evidence="16">
    <location>
        <begin position="88"/>
        <end position="171"/>
    </location>
</feature>
<feature type="domain" description="SLBB" evidence="18">
    <location>
        <begin position="177"/>
        <end position="255"/>
    </location>
</feature>
<comment type="subcellular location">
    <subcellularLocation>
        <location evidence="1">Cell outer membrane</location>
        <topology evidence="1">Multi-pass membrane protein</topology>
    </subcellularLocation>
</comment>
<dbReference type="Gene3D" id="1.20.5.70">
    <property type="match status" value="1"/>
</dbReference>
<keyword evidence="3" id="KW-0813">Transport</keyword>
<dbReference type="GO" id="GO:0046930">
    <property type="term" value="C:pore complex"/>
    <property type="evidence" value="ECO:0007669"/>
    <property type="project" value="UniProtKB-KW"/>
</dbReference>
<dbReference type="EMBL" id="JABAIK010000010">
    <property type="protein sequence ID" value="NLS13545.1"/>
    <property type="molecule type" value="Genomic_DNA"/>
</dbReference>
<keyword evidence="20" id="KW-1185">Reference proteome</keyword>
<keyword evidence="14" id="KW-0449">Lipoprotein</keyword>
<dbReference type="Proteomes" id="UP000535589">
    <property type="component" value="Unassembled WGS sequence"/>
</dbReference>
<gene>
    <name evidence="19" type="ORF">HGP28_11645</name>
</gene>
<dbReference type="AlphaFoldDB" id="A0A7X8TRN5"/>
<dbReference type="Pfam" id="PF22461">
    <property type="entry name" value="SLBB_2"/>
    <property type="match status" value="2"/>
</dbReference>
<evidence type="ECO:0000256" key="5">
    <source>
        <dbReference type="ARBA" id="ARBA00022597"/>
    </source>
</evidence>
<evidence type="ECO:0000256" key="8">
    <source>
        <dbReference type="ARBA" id="ARBA00023047"/>
    </source>
</evidence>
<dbReference type="GO" id="GO:0015288">
    <property type="term" value="F:porin activity"/>
    <property type="evidence" value="ECO:0007669"/>
    <property type="project" value="UniProtKB-KW"/>
</dbReference>
<evidence type="ECO:0000256" key="13">
    <source>
        <dbReference type="ARBA" id="ARBA00023237"/>
    </source>
</evidence>
<dbReference type="GO" id="GO:0009279">
    <property type="term" value="C:cell outer membrane"/>
    <property type="evidence" value="ECO:0007669"/>
    <property type="project" value="UniProtKB-SubCell"/>
</dbReference>
<evidence type="ECO:0000256" key="14">
    <source>
        <dbReference type="ARBA" id="ARBA00023288"/>
    </source>
</evidence>
<comment type="caution">
    <text evidence="19">The sequence shown here is derived from an EMBL/GenBank/DDBJ whole genome shotgun (WGS) entry which is preliminary data.</text>
</comment>
<dbReference type="Gene3D" id="3.30.1950.10">
    <property type="entry name" value="wza like domain"/>
    <property type="match status" value="1"/>
</dbReference>
<evidence type="ECO:0000259" key="17">
    <source>
        <dbReference type="Pfam" id="PF18412"/>
    </source>
</evidence>
<sequence length="383" mass="41552">MELNKKLPLIALMPLLLVGCAVPGSNLNPSDLPLATSGELSNKSNVNDASLTDAINLYPLSPSNVAILKVAERFNPTPNPQLDALVAAYEYRVGPGDILNVTVFDHPELTIPAGSYRSASEAGNWVHADGTIFYPYIGTVVVQGKTVREIRAEMAQRLSKYIESPQLDVNVAAFRAKKAYVTGEVSRPGQQPITNIPLTLLDAINNAGGLASDADWRNVVLARNGVETNVSLYGLMQRGDLTQNHLLHPGDIIHVPRNDSQKVFVLGEVDEPQLLTIDRVGMSLTEALSSVGGINELSADATGVFVIRSSDDKSQSMANIYQLNIQEASALVLGTEFDLQPYDVVYVTTAPITRWNRVISQLLPTITGFNEITEGVLRVRNWP</sequence>
<keyword evidence="11" id="KW-0472">Membrane</keyword>
<evidence type="ECO:0000256" key="1">
    <source>
        <dbReference type="ARBA" id="ARBA00004571"/>
    </source>
</evidence>
<evidence type="ECO:0000256" key="4">
    <source>
        <dbReference type="ARBA" id="ARBA00022452"/>
    </source>
</evidence>
<feature type="chain" id="PRO_5031435441" evidence="15">
    <location>
        <begin position="24"/>
        <end position="383"/>
    </location>
</feature>
<dbReference type="InterPro" id="IPR040716">
    <property type="entry name" value="Wza_C"/>
</dbReference>
<keyword evidence="4" id="KW-1134">Transmembrane beta strand</keyword>
<dbReference type="Pfam" id="PF18412">
    <property type="entry name" value="Wza_C"/>
    <property type="match status" value="1"/>
</dbReference>
<keyword evidence="7 15" id="KW-0732">Signal</keyword>
<evidence type="ECO:0000256" key="7">
    <source>
        <dbReference type="ARBA" id="ARBA00022729"/>
    </source>
</evidence>
<dbReference type="PROSITE" id="PS51257">
    <property type="entry name" value="PROKAR_LIPOPROTEIN"/>
    <property type="match status" value="1"/>
</dbReference>
<keyword evidence="8" id="KW-0625">Polysaccharide transport</keyword>
<feature type="signal peptide" evidence="15">
    <location>
        <begin position="1"/>
        <end position="23"/>
    </location>
</feature>
<keyword evidence="6" id="KW-0812">Transmembrane</keyword>
<organism evidence="19 20">
    <name type="scientific">Vibrio agarilyticus</name>
    <dbReference type="NCBI Taxonomy" id="2726741"/>
    <lineage>
        <taxon>Bacteria</taxon>
        <taxon>Pseudomonadati</taxon>
        <taxon>Pseudomonadota</taxon>
        <taxon>Gammaproteobacteria</taxon>
        <taxon>Vibrionales</taxon>
        <taxon>Vibrionaceae</taxon>
        <taxon>Vibrio</taxon>
    </lineage>
</organism>
<evidence type="ECO:0000256" key="15">
    <source>
        <dbReference type="SAM" id="SignalP"/>
    </source>
</evidence>
<keyword evidence="13" id="KW-0998">Cell outer membrane</keyword>
<keyword evidence="9" id="KW-0406">Ion transport</keyword>
<evidence type="ECO:0000256" key="10">
    <source>
        <dbReference type="ARBA" id="ARBA00023114"/>
    </source>
</evidence>
<reference evidence="19 20" key="1">
    <citation type="submission" date="2020-04" db="EMBL/GenBank/DDBJ databases">
        <title>Vibrio sp. SM6, a novel species isolated from seawater.</title>
        <authorList>
            <person name="Wang X."/>
        </authorList>
    </citation>
    <scope>NUCLEOTIDE SEQUENCE [LARGE SCALE GENOMIC DNA]</scope>
    <source>
        <strain evidence="19 20">SM6</strain>
    </source>
</reference>
<comment type="similarity">
    <text evidence="2">Belongs to the BexD/CtrA/VexA family.</text>
</comment>
<name>A0A7X8TRN5_9VIBR</name>
<evidence type="ECO:0000256" key="3">
    <source>
        <dbReference type="ARBA" id="ARBA00022448"/>
    </source>
</evidence>
<evidence type="ECO:0000259" key="18">
    <source>
        <dbReference type="Pfam" id="PF22461"/>
    </source>
</evidence>
<feature type="domain" description="Outer-membrane lipoprotein Wza C-terminal" evidence="17">
    <location>
        <begin position="350"/>
        <end position="379"/>
    </location>
</feature>
<dbReference type="GO" id="GO:0006811">
    <property type="term" value="P:monoatomic ion transport"/>
    <property type="evidence" value="ECO:0007669"/>
    <property type="project" value="UniProtKB-KW"/>
</dbReference>
<evidence type="ECO:0000256" key="9">
    <source>
        <dbReference type="ARBA" id="ARBA00023065"/>
    </source>
</evidence>
<keyword evidence="10" id="KW-0626">Porin</keyword>
<keyword evidence="5" id="KW-0762">Sugar transport</keyword>
<keyword evidence="12" id="KW-0564">Palmitate</keyword>
<feature type="domain" description="SLBB" evidence="18">
    <location>
        <begin position="261"/>
        <end position="347"/>
    </location>
</feature>
<proteinExistence type="inferred from homology"/>
<evidence type="ECO:0000313" key="19">
    <source>
        <dbReference type="EMBL" id="NLS13545.1"/>
    </source>
</evidence>
<evidence type="ECO:0000256" key="6">
    <source>
        <dbReference type="ARBA" id="ARBA00022692"/>
    </source>
</evidence>